<dbReference type="HOGENOM" id="CLU_2793070_0_0_6"/>
<dbReference type="KEGG" id="xbo:XBJ1_2482"/>
<name>D3V1R2_XENBS</name>
<dbReference type="STRING" id="406818.XBJ1_2482"/>
<evidence type="ECO:0000256" key="1">
    <source>
        <dbReference type="SAM" id="Phobius"/>
    </source>
</evidence>
<proteinExistence type="predicted"/>
<dbReference type="AlphaFoldDB" id="D3V1R2"/>
<keyword evidence="1" id="KW-1133">Transmembrane helix</keyword>
<organism evidence="2 3">
    <name type="scientific">Xenorhabdus bovienii (strain SS-2004)</name>
    <name type="common">Xenorhabdus nematophila subsp. bovienii</name>
    <dbReference type="NCBI Taxonomy" id="406818"/>
    <lineage>
        <taxon>Bacteria</taxon>
        <taxon>Pseudomonadati</taxon>
        <taxon>Pseudomonadota</taxon>
        <taxon>Gammaproteobacteria</taxon>
        <taxon>Enterobacterales</taxon>
        <taxon>Morganellaceae</taxon>
        <taxon>Xenorhabdus</taxon>
    </lineage>
</organism>
<dbReference type="Gene3D" id="1.20.1050.10">
    <property type="match status" value="1"/>
</dbReference>
<dbReference type="Proteomes" id="UP000002045">
    <property type="component" value="Chromosome"/>
</dbReference>
<reference evidence="2" key="1">
    <citation type="journal article" date="2011" name="PLoS ONE">
        <title>The entomopathogenic bacterial endosymbionts xenorhabdus and photorhabdus: convergent lifestyles from divergent genomes.</title>
        <authorList>
            <person name="Chaston J.M."/>
            <person name="Suen G."/>
            <person name="Tucker S.L."/>
            <person name="Andersen A.W."/>
            <person name="Bhasin A."/>
            <person name="Bode E."/>
            <person name="Bode H.B."/>
            <person name="Brachmann A.O."/>
            <person name="Cowles C.E."/>
            <person name="Cowles K.N."/>
            <person name="Darby C."/>
            <person name="de Leon L."/>
            <person name="Drace K."/>
            <person name="Du Z."/>
            <person name="Givaudan A."/>
            <person name="Herbert Tran E.E."/>
            <person name="Jewell K.A."/>
            <person name="Knack J.J."/>
            <person name="Krasomil-Osterfeld K.C."/>
            <person name="Kukor R."/>
            <person name="Lanois A."/>
            <person name="Latreille P."/>
            <person name="Leimgruber N.K."/>
            <person name="Lipke C.M."/>
            <person name="Liu R."/>
            <person name="Lu X."/>
            <person name="Martens E.C."/>
            <person name="Marri P.R."/>
            <person name="Medigue C."/>
            <person name="Menard M.L."/>
            <person name="Miller N.M."/>
            <person name="Morales-Soto N."/>
            <person name="Norton S."/>
            <person name="Ogier J.C."/>
            <person name="Orchard S.S."/>
            <person name="Park D."/>
            <person name="Park Y."/>
            <person name="Qurollo B.A."/>
            <person name="Sugar D.R."/>
            <person name="Richards G.R."/>
            <person name="Rouy Z."/>
            <person name="Slominski B."/>
            <person name="Slominski K."/>
            <person name="Snyder H."/>
            <person name="Tjaden B.C."/>
            <person name="van der Hoeven R."/>
            <person name="Welch R.D."/>
            <person name="Wheeler C."/>
            <person name="Xiang B."/>
            <person name="Barbazuk B."/>
            <person name="Gaudriault S."/>
            <person name="Goodner B."/>
            <person name="Slater S.C."/>
            <person name="Forst S."/>
            <person name="Goldman B.S."/>
            <person name="Goodrich-Blair H."/>
        </authorList>
    </citation>
    <scope>NUCLEOTIDE SEQUENCE [LARGE SCALE GENOMIC DNA]</scope>
    <source>
        <strain evidence="2">SS-2004</strain>
    </source>
</reference>
<evidence type="ECO:0000313" key="3">
    <source>
        <dbReference type="Proteomes" id="UP000002045"/>
    </source>
</evidence>
<accession>D3V1R2</accession>
<keyword evidence="1" id="KW-0472">Membrane</keyword>
<gene>
    <name evidence="2" type="ordered locus">XBJ1_2482</name>
</gene>
<dbReference type="EMBL" id="FN667741">
    <property type="protein sequence ID" value="CBJ81606.1"/>
    <property type="molecule type" value="Genomic_DNA"/>
</dbReference>
<evidence type="ECO:0000313" key="2">
    <source>
        <dbReference type="EMBL" id="CBJ81606.1"/>
    </source>
</evidence>
<dbReference type="RefSeq" id="WP_012988910.1">
    <property type="nucleotide sequence ID" value="NC_013892.1"/>
</dbReference>
<protein>
    <submittedName>
        <fullName evidence="2">Uncharacterized protein</fullName>
    </submittedName>
</protein>
<sequence length="68" mass="8068">MITVFLGLFFSLHLCIIFIYPHIVLIERYQQIEWLSYVASEIHRSLWAFSPAMEAPESYPSITRHKLL</sequence>
<keyword evidence="1" id="KW-0812">Transmembrane</keyword>
<feature type="transmembrane region" description="Helical" evidence="1">
    <location>
        <begin position="6"/>
        <end position="26"/>
    </location>
</feature>